<reference evidence="2" key="1">
    <citation type="submission" date="2021-08" db="EMBL/GenBank/DDBJ databases">
        <authorList>
            <person name="Zhang H."/>
            <person name="Xu M."/>
            <person name="Yu Z."/>
            <person name="Yang L."/>
            <person name="Cai Y."/>
        </authorList>
    </citation>
    <scope>NUCLEOTIDE SEQUENCE</scope>
    <source>
        <strain evidence="2">CHL1</strain>
    </source>
</reference>
<evidence type="ECO:0000256" key="1">
    <source>
        <dbReference type="SAM" id="Phobius"/>
    </source>
</evidence>
<feature type="transmembrane region" description="Helical" evidence="1">
    <location>
        <begin position="49"/>
        <end position="68"/>
    </location>
</feature>
<protein>
    <submittedName>
        <fullName evidence="2">Uncharacterized protein</fullName>
    </submittedName>
</protein>
<dbReference type="EMBL" id="CP081869">
    <property type="protein sequence ID" value="QZO00648.1"/>
    <property type="molecule type" value="Genomic_DNA"/>
</dbReference>
<evidence type="ECO:0000313" key="2">
    <source>
        <dbReference type="EMBL" id="QZO00648.1"/>
    </source>
</evidence>
<dbReference type="KEGG" id="cmet:K6K41_02730"/>
<keyword evidence="1" id="KW-1133">Transmembrane helix</keyword>
<keyword evidence="1" id="KW-0812">Transmembrane</keyword>
<sequence>MLTAVRYAVLFLKTPGKRREIAAERGVDPFSPSVEPALASWRGHLGKKLWLNLVGLPLGLFLLLLFVGEYM</sequence>
<dbReference type="RefSeq" id="WP_261403819.1">
    <property type="nucleotide sequence ID" value="NZ_CP081869.1"/>
</dbReference>
<organism evidence="2 3">
    <name type="scientific">Chenggangzhangella methanolivorans</name>
    <dbReference type="NCBI Taxonomy" id="1437009"/>
    <lineage>
        <taxon>Bacteria</taxon>
        <taxon>Pseudomonadati</taxon>
        <taxon>Pseudomonadota</taxon>
        <taxon>Alphaproteobacteria</taxon>
        <taxon>Hyphomicrobiales</taxon>
        <taxon>Methylopilaceae</taxon>
        <taxon>Chenggangzhangella</taxon>
    </lineage>
</organism>
<dbReference type="Proteomes" id="UP000825701">
    <property type="component" value="Chromosome"/>
</dbReference>
<gene>
    <name evidence="2" type="ORF">K6K41_02730</name>
</gene>
<evidence type="ECO:0000313" key="3">
    <source>
        <dbReference type="Proteomes" id="UP000825701"/>
    </source>
</evidence>
<name>A0A9E6UIB0_9HYPH</name>
<proteinExistence type="predicted"/>
<dbReference type="AlphaFoldDB" id="A0A9E6UIB0"/>
<accession>A0A9E6UIB0</accession>
<keyword evidence="3" id="KW-1185">Reference proteome</keyword>
<keyword evidence="1" id="KW-0472">Membrane</keyword>